<name>A0A9W9GDE1_9EURO</name>
<reference evidence="2" key="2">
    <citation type="journal article" date="2023" name="IMA Fungus">
        <title>Comparative genomic study of the Penicillium genus elucidates a diverse pangenome and 15 lateral gene transfer events.</title>
        <authorList>
            <person name="Petersen C."/>
            <person name="Sorensen T."/>
            <person name="Nielsen M.R."/>
            <person name="Sondergaard T.E."/>
            <person name="Sorensen J.L."/>
            <person name="Fitzpatrick D.A."/>
            <person name="Frisvad J.C."/>
            <person name="Nielsen K.L."/>
        </authorList>
    </citation>
    <scope>NUCLEOTIDE SEQUENCE</scope>
    <source>
        <strain evidence="2">IBT 30069</strain>
    </source>
</reference>
<accession>A0A9W9GDE1</accession>
<protein>
    <submittedName>
        <fullName evidence="2">Uncharacterized protein</fullName>
    </submittedName>
</protein>
<sequence>MSEGGQGQFRSFALARVPIPEGAAIHPNTAFLTYKVPLVRTHQGLNLNLDIFYEYGIPGMSGLPQGWSFDIPYILDGRSLTINGRTYLIDFDWMDSTGYATGLKYINSDHKMFLRKILRRRGEPPGEGDVWEYELIQPNGLCVYFDAYGKPLENHVDNKSYLRYVFSGEKNAGLGSPGVRLESFEDPSTGRDLHVRFTYEGSKVKVGALLGKVAEISFDFEGVTAIKNSAGLETVFEYEAYMENMPMKAISKIIYPTGISSRYEYETTEFWDGSGRRRYLPSVSHHYRLDENEKVQEHTEYMVSGLAIGNTFTGFNFELKMAGNTDSPMDGDGDLLNFAYDVIQIVYDNDGNSTSQITIWFNSYHLPTQIVRWKVGDKGELTEGWKTTYSYDIPVDDRARTVNYQHPVSIEDSDREGDGGWKPRAPLSKEEHDERSKLASSYVW</sequence>
<feature type="compositionally biased region" description="Basic and acidic residues" evidence="1">
    <location>
        <begin position="416"/>
        <end position="437"/>
    </location>
</feature>
<dbReference type="AlphaFoldDB" id="A0A9W9GDE1"/>
<reference evidence="2" key="1">
    <citation type="submission" date="2022-11" db="EMBL/GenBank/DDBJ databases">
        <authorList>
            <person name="Petersen C."/>
        </authorList>
    </citation>
    <scope>NUCLEOTIDE SEQUENCE</scope>
    <source>
        <strain evidence="2">IBT 30069</strain>
    </source>
</reference>
<evidence type="ECO:0000313" key="3">
    <source>
        <dbReference type="Proteomes" id="UP001149165"/>
    </source>
</evidence>
<comment type="caution">
    <text evidence="2">The sequence shown here is derived from an EMBL/GenBank/DDBJ whole genome shotgun (WGS) entry which is preliminary data.</text>
</comment>
<evidence type="ECO:0000256" key="1">
    <source>
        <dbReference type="SAM" id="MobiDB-lite"/>
    </source>
</evidence>
<proteinExistence type="predicted"/>
<dbReference type="Proteomes" id="UP001149165">
    <property type="component" value="Unassembled WGS sequence"/>
</dbReference>
<dbReference type="OrthoDB" id="4366671at2759"/>
<gene>
    <name evidence="2" type="ORF">N7456_001104</name>
</gene>
<dbReference type="EMBL" id="JAPQKH010000001">
    <property type="protein sequence ID" value="KAJ5116756.1"/>
    <property type="molecule type" value="Genomic_DNA"/>
</dbReference>
<keyword evidence="3" id="KW-1185">Reference proteome</keyword>
<evidence type="ECO:0000313" key="2">
    <source>
        <dbReference type="EMBL" id="KAJ5116756.1"/>
    </source>
</evidence>
<feature type="region of interest" description="Disordered" evidence="1">
    <location>
        <begin position="407"/>
        <end position="444"/>
    </location>
</feature>
<organism evidence="2 3">
    <name type="scientific">Penicillium angulare</name>
    <dbReference type="NCBI Taxonomy" id="116970"/>
    <lineage>
        <taxon>Eukaryota</taxon>
        <taxon>Fungi</taxon>
        <taxon>Dikarya</taxon>
        <taxon>Ascomycota</taxon>
        <taxon>Pezizomycotina</taxon>
        <taxon>Eurotiomycetes</taxon>
        <taxon>Eurotiomycetidae</taxon>
        <taxon>Eurotiales</taxon>
        <taxon>Aspergillaceae</taxon>
        <taxon>Penicillium</taxon>
    </lineage>
</organism>